<feature type="compositionally biased region" description="Low complexity" evidence="1">
    <location>
        <begin position="92"/>
        <end position="101"/>
    </location>
</feature>
<dbReference type="Pfam" id="PF24852">
    <property type="entry name" value="DUF7726"/>
    <property type="match status" value="1"/>
</dbReference>
<dbReference type="InterPro" id="IPR056143">
    <property type="entry name" value="DUF7726"/>
</dbReference>
<name>A0A0D2JK32_9EURO</name>
<dbReference type="VEuPathDB" id="FungiDB:Z520_10785"/>
<evidence type="ECO:0000259" key="2">
    <source>
        <dbReference type="Pfam" id="PF24852"/>
    </source>
</evidence>
<evidence type="ECO:0000313" key="4">
    <source>
        <dbReference type="Proteomes" id="UP000053411"/>
    </source>
</evidence>
<evidence type="ECO:0000313" key="3">
    <source>
        <dbReference type="EMBL" id="KIX93607.1"/>
    </source>
</evidence>
<reference evidence="3 4" key="1">
    <citation type="submission" date="2015-01" db="EMBL/GenBank/DDBJ databases">
        <title>The Genome Sequence of Fonsecaea multimorphosa CBS 102226.</title>
        <authorList>
            <consortium name="The Broad Institute Genomics Platform"/>
            <person name="Cuomo C."/>
            <person name="de Hoog S."/>
            <person name="Gorbushina A."/>
            <person name="Stielow B."/>
            <person name="Teixiera M."/>
            <person name="Abouelleil A."/>
            <person name="Chapman S.B."/>
            <person name="Priest M."/>
            <person name="Young S.K."/>
            <person name="Wortman J."/>
            <person name="Nusbaum C."/>
            <person name="Birren B."/>
        </authorList>
    </citation>
    <scope>NUCLEOTIDE SEQUENCE [LARGE SCALE GENOMIC DNA]</scope>
    <source>
        <strain evidence="3 4">CBS 102226</strain>
    </source>
</reference>
<dbReference type="GeneID" id="27716531"/>
<keyword evidence="4" id="KW-1185">Reference proteome</keyword>
<gene>
    <name evidence="3" type="ORF">Z520_10785</name>
</gene>
<protein>
    <recommendedName>
        <fullName evidence="2">DUF7726 domain-containing protein</fullName>
    </recommendedName>
</protein>
<dbReference type="EMBL" id="KN848093">
    <property type="protein sequence ID" value="KIX93607.1"/>
    <property type="molecule type" value="Genomic_DNA"/>
</dbReference>
<dbReference type="OrthoDB" id="2592504at2759"/>
<dbReference type="AlphaFoldDB" id="A0A0D2JK32"/>
<feature type="compositionally biased region" description="Basic and acidic residues" evidence="1">
    <location>
        <begin position="51"/>
        <end position="75"/>
    </location>
</feature>
<feature type="region of interest" description="Disordered" evidence="1">
    <location>
        <begin position="26"/>
        <end position="124"/>
    </location>
</feature>
<accession>A0A0D2JK32</accession>
<proteinExistence type="predicted"/>
<evidence type="ECO:0000256" key="1">
    <source>
        <dbReference type="SAM" id="MobiDB-lite"/>
    </source>
</evidence>
<dbReference type="RefSeq" id="XP_016627730.1">
    <property type="nucleotide sequence ID" value="XM_016781277.1"/>
</dbReference>
<feature type="compositionally biased region" description="Polar residues" evidence="1">
    <location>
        <begin position="102"/>
        <end position="114"/>
    </location>
</feature>
<sequence length="278" mass="30467">MSLPAKNQPQPRDSFLDIASNLRNVSKSVNMPGGKHALQDRSVNIVPPAVQKRDGDKSAAGKKRSSDSNEDHIEWDGVNWNTENPNKKAKRTASTTTATTTGPAQKNNGASSKPKQAAAGKANNKDIDISSIHLDGEDEEAVPVYDTCDDIRTKINRFLRETPSASNAGFVRTINAAVQSPTTKTATAAQLSAFLKRKGPTGGAESPVFYNSYIFFEKLRIQRGKPKTKKRQEMETVWGADGMELGDMGKRRFFCHKDSRPVINQYGVLSFDGGRARR</sequence>
<dbReference type="STRING" id="1442371.A0A0D2JK32"/>
<organism evidence="3 4">
    <name type="scientific">Fonsecaea multimorphosa CBS 102226</name>
    <dbReference type="NCBI Taxonomy" id="1442371"/>
    <lineage>
        <taxon>Eukaryota</taxon>
        <taxon>Fungi</taxon>
        <taxon>Dikarya</taxon>
        <taxon>Ascomycota</taxon>
        <taxon>Pezizomycotina</taxon>
        <taxon>Eurotiomycetes</taxon>
        <taxon>Chaetothyriomycetidae</taxon>
        <taxon>Chaetothyriales</taxon>
        <taxon>Herpotrichiellaceae</taxon>
        <taxon>Fonsecaea</taxon>
    </lineage>
</organism>
<feature type="domain" description="DUF7726" evidence="2">
    <location>
        <begin position="142"/>
        <end position="225"/>
    </location>
</feature>
<dbReference type="PANTHER" id="PTHR42339:SF1">
    <property type="entry name" value="HISTONE H1"/>
    <property type="match status" value="1"/>
</dbReference>
<dbReference type="PANTHER" id="PTHR42339">
    <property type="entry name" value="HISTONE H1"/>
    <property type="match status" value="1"/>
</dbReference>
<dbReference type="Proteomes" id="UP000053411">
    <property type="component" value="Unassembled WGS sequence"/>
</dbReference>